<dbReference type="Pfam" id="PF01548">
    <property type="entry name" value="DEDD_Tnp_IS110"/>
    <property type="match status" value="1"/>
</dbReference>
<accession>A0A9X2F6L7</accession>
<feature type="domain" description="Transposase IS110-like N-terminal" evidence="1">
    <location>
        <begin position="5"/>
        <end position="156"/>
    </location>
</feature>
<dbReference type="EMBL" id="JAMXLR010000009">
    <property type="protein sequence ID" value="MCO6042744.1"/>
    <property type="molecule type" value="Genomic_DNA"/>
</dbReference>
<dbReference type="InterPro" id="IPR002525">
    <property type="entry name" value="Transp_IS110-like_N"/>
</dbReference>
<dbReference type="Proteomes" id="UP001155241">
    <property type="component" value="Unassembled WGS sequence"/>
</dbReference>
<comment type="caution">
    <text evidence="3">The sequence shown here is derived from an EMBL/GenBank/DDBJ whole genome shotgun (WGS) entry which is preliminary data.</text>
</comment>
<evidence type="ECO:0000259" key="1">
    <source>
        <dbReference type="Pfam" id="PF01548"/>
    </source>
</evidence>
<dbReference type="RefSeq" id="WP_252850844.1">
    <property type="nucleotide sequence ID" value="NZ_JAMXLR010000009.1"/>
</dbReference>
<dbReference type="Pfam" id="PF02371">
    <property type="entry name" value="Transposase_20"/>
    <property type="match status" value="1"/>
</dbReference>
<proteinExistence type="predicted"/>
<dbReference type="PANTHER" id="PTHR33055">
    <property type="entry name" value="TRANSPOSASE FOR INSERTION SEQUENCE ELEMENT IS1111A"/>
    <property type="match status" value="1"/>
</dbReference>
<name>A0A9X2F6L7_9BACT</name>
<dbReference type="AlphaFoldDB" id="A0A9X2F6L7"/>
<sequence>MLYLAIDQHAKQLTVCVRNEDGDTVLRRQVSTRPEKIAAFFEQFTKMAAQFMAILEVCGFNDWLVEELRKWKCREIVLIHPEKPSKKKTDRRDAQKLADLLWLNRQRLATGQVVRGLRRVYMVTQQEREDRQLTSLRKNLGQRRIRVVNKIRRIVNRHNLIWQYPTKTFQTRAGRRWLADVPLPPIDRLEMEMLLKEWEICDEQIDQVDNEIAERVSRTVPVGLINATQILMTIPGVKHYSGLTLASRIGPIERFPRPRSLANYFGLTPGCRNSGNAQDRLGSITKQGSKTARFILGQLVVHVLKYDPKMCEWYRKIKLRRGSKIGRVAVMRRITTILWHMLTYQEPYTIGGPPPRLRKEGDSAAPAA</sequence>
<dbReference type="InterPro" id="IPR003346">
    <property type="entry name" value="Transposase_20"/>
</dbReference>
<dbReference type="NCBIfam" id="NF033542">
    <property type="entry name" value="transpos_IS110"/>
    <property type="match status" value="1"/>
</dbReference>
<dbReference type="GO" id="GO:0004803">
    <property type="term" value="F:transposase activity"/>
    <property type="evidence" value="ECO:0007669"/>
    <property type="project" value="InterPro"/>
</dbReference>
<reference evidence="3" key="1">
    <citation type="submission" date="2022-06" db="EMBL/GenBank/DDBJ databases">
        <title>Aeoliella straminimaris, a novel planctomycete from sediments.</title>
        <authorList>
            <person name="Vitorino I.R."/>
            <person name="Lage O.M."/>
        </authorList>
    </citation>
    <scope>NUCLEOTIDE SEQUENCE</scope>
    <source>
        <strain evidence="3">ICT_H6.2</strain>
    </source>
</reference>
<evidence type="ECO:0000313" key="3">
    <source>
        <dbReference type="EMBL" id="MCO6042744.1"/>
    </source>
</evidence>
<gene>
    <name evidence="3" type="ORF">NG895_02380</name>
</gene>
<keyword evidence="4" id="KW-1185">Reference proteome</keyword>
<organism evidence="3 4">
    <name type="scientific">Aeoliella straminimaris</name>
    <dbReference type="NCBI Taxonomy" id="2954799"/>
    <lineage>
        <taxon>Bacteria</taxon>
        <taxon>Pseudomonadati</taxon>
        <taxon>Planctomycetota</taxon>
        <taxon>Planctomycetia</taxon>
        <taxon>Pirellulales</taxon>
        <taxon>Lacipirellulaceae</taxon>
        <taxon>Aeoliella</taxon>
    </lineage>
</organism>
<dbReference type="PANTHER" id="PTHR33055:SF13">
    <property type="entry name" value="TRANSPOSASE"/>
    <property type="match status" value="1"/>
</dbReference>
<dbReference type="GO" id="GO:0003677">
    <property type="term" value="F:DNA binding"/>
    <property type="evidence" value="ECO:0007669"/>
    <property type="project" value="InterPro"/>
</dbReference>
<feature type="domain" description="Transposase IS116/IS110/IS902 C-terminal" evidence="2">
    <location>
        <begin position="229"/>
        <end position="314"/>
    </location>
</feature>
<evidence type="ECO:0000259" key="2">
    <source>
        <dbReference type="Pfam" id="PF02371"/>
    </source>
</evidence>
<protein>
    <submittedName>
        <fullName evidence="3">IS110 family transposase</fullName>
    </submittedName>
</protein>
<dbReference type="GO" id="GO:0006313">
    <property type="term" value="P:DNA transposition"/>
    <property type="evidence" value="ECO:0007669"/>
    <property type="project" value="InterPro"/>
</dbReference>
<evidence type="ECO:0000313" key="4">
    <source>
        <dbReference type="Proteomes" id="UP001155241"/>
    </source>
</evidence>
<dbReference type="InterPro" id="IPR047650">
    <property type="entry name" value="Transpos_IS110"/>
</dbReference>